<dbReference type="GO" id="GO:0005886">
    <property type="term" value="C:plasma membrane"/>
    <property type="evidence" value="ECO:0007669"/>
    <property type="project" value="UniProtKB-SubCell"/>
</dbReference>
<dbReference type="Gene3D" id="3.30.450.20">
    <property type="entry name" value="PAS domain"/>
    <property type="match status" value="3"/>
</dbReference>
<dbReference type="InterPro" id="IPR005467">
    <property type="entry name" value="His_kinase_dom"/>
</dbReference>
<feature type="domain" description="Histidine kinase" evidence="8">
    <location>
        <begin position="472"/>
        <end position="687"/>
    </location>
</feature>
<comment type="catalytic activity">
    <reaction evidence="1">
        <text>ATP + protein L-histidine = ADP + protein N-phospho-L-histidine.</text>
        <dbReference type="EC" id="2.7.13.3"/>
    </reaction>
</comment>
<dbReference type="SMART" id="SM00387">
    <property type="entry name" value="HATPase_c"/>
    <property type="match status" value="1"/>
</dbReference>
<dbReference type="PRINTS" id="PR00344">
    <property type="entry name" value="BCTRLSENSOR"/>
</dbReference>
<accession>A0A4P6WRY7</accession>
<gene>
    <name evidence="9" type="primary">cph1</name>
    <name evidence="9" type="ORF">HPF_02540</name>
</gene>
<dbReference type="GO" id="GO:0000155">
    <property type="term" value="F:phosphorelay sensor kinase activity"/>
    <property type="evidence" value="ECO:0007669"/>
    <property type="project" value="InterPro"/>
</dbReference>
<protein>
    <recommendedName>
        <fullName evidence="3">histidine kinase</fullName>
        <ecNumber evidence="3">2.7.13.3</ecNumber>
    </recommendedName>
</protein>
<dbReference type="InterPro" id="IPR013655">
    <property type="entry name" value="PAS_fold_3"/>
</dbReference>
<evidence type="ECO:0000256" key="2">
    <source>
        <dbReference type="ARBA" id="ARBA00004429"/>
    </source>
</evidence>
<evidence type="ECO:0000256" key="5">
    <source>
        <dbReference type="ARBA" id="ARBA00022679"/>
    </source>
</evidence>
<dbReference type="SUPFAM" id="SSF55785">
    <property type="entry name" value="PYP-like sensor domain (PAS domain)"/>
    <property type="match status" value="1"/>
</dbReference>
<dbReference type="Proteomes" id="UP000293912">
    <property type="component" value="Chromosome"/>
</dbReference>
<dbReference type="InterPro" id="IPR050351">
    <property type="entry name" value="BphY/WalK/GraS-like"/>
</dbReference>
<dbReference type="CDD" id="cd12915">
    <property type="entry name" value="PDC2_DGC_like"/>
    <property type="match status" value="1"/>
</dbReference>
<dbReference type="PANTHER" id="PTHR42878">
    <property type="entry name" value="TWO-COMPONENT HISTIDINE KINASE"/>
    <property type="match status" value="1"/>
</dbReference>
<keyword evidence="5 9" id="KW-0808">Transferase</keyword>
<feature type="coiled-coil region" evidence="7">
    <location>
        <begin position="431"/>
        <end position="465"/>
    </location>
</feature>
<dbReference type="EC" id="2.7.13.3" evidence="3"/>
<dbReference type="Gene3D" id="1.10.287.130">
    <property type="match status" value="1"/>
</dbReference>
<dbReference type="Gene3D" id="2.10.70.100">
    <property type="match status" value="1"/>
</dbReference>
<evidence type="ECO:0000256" key="1">
    <source>
        <dbReference type="ARBA" id="ARBA00000085"/>
    </source>
</evidence>
<evidence type="ECO:0000256" key="3">
    <source>
        <dbReference type="ARBA" id="ARBA00012438"/>
    </source>
</evidence>
<reference evidence="9 10" key="1">
    <citation type="submission" date="2019-03" db="EMBL/GenBank/DDBJ databases">
        <authorList>
            <person name="Sebastian G."/>
            <person name="Baumann P."/>
            <person name="Ruckert C."/>
            <person name="Kalinowski J."/>
            <person name="Nebel B."/>
            <person name="Takors R."/>
            <person name="Blombach B."/>
        </authorList>
    </citation>
    <scope>NUCLEOTIDE SEQUENCE [LARGE SCALE GENOMIC DNA]</scope>
    <source>
        <strain evidence="9 10">DSM 1084</strain>
    </source>
</reference>
<proteinExistence type="predicted"/>
<name>A0A4P6WRY7_HYDPS</name>
<dbReference type="InterPro" id="IPR004358">
    <property type="entry name" value="Sig_transdc_His_kin-like_C"/>
</dbReference>
<dbReference type="GO" id="GO:0000156">
    <property type="term" value="F:phosphorelay response regulator activity"/>
    <property type="evidence" value="ECO:0007669"/>
    <property type="project" value="TreeGrafter"/>
</dbReference>
<dbReference type="Gene3D" id="3.30.565.10">
    <property type="entry name" value="Histidine kinase-like ATPase, C-terminal domain"/>
    <property type="match status" value="1"/>
</dbReference>
<dbReference type="EMBL" id="CP037867">
    <property type="protein sequence ID" value="QBM26542.1"/>
    <property type="molecule type" value="Genomic_DNA"/>
</dbReference>
<dbReference type="KEGG" id="hpse:HPF_02540"/>
<dbReference type="PANTHER" id="PTHR42878:SF15">
    <property type="entry name" value="BACTERIOPHYTOCHROME"/>
    <property type="match status" value="1"/>
</dbReference>
<evidence type="ECO:0000256" key="4">
    <source>
        <dbReference type="ARBA" id="ARBA00022553"/>
    </source>
</evidence>
<dbReference type="SUPFAM" id="SSF47384">
    <property type="entry name" value="Homodimeric domain of signal transducing histidine kinase"/>
    <property type="match status" value="1"/>
</dbReference>
<keyword evidence="4" id="KW-0597">Phosphoprotein</keyword>
<dbReference type="FunFam" id="3.30.565.10:FF:000006">
    <property type="entry name" value="Sensor histidine kinase WalK"/>
    <property type="match status" value="1"/>
</dbReference>
<dbReference type="PROSITE" id="PS50109">
    <property type="entry name" value="HIS_KIN"/>
    <property type="match status" value="1"/>
</dbReference>
<dbReference type="GO" id="GO:0007234">
    <property type="term" value="P:osmosensory signaling via phosphorelay pathway"/>
    <property type="evidence" value="ECO:0007669"/>
    <property type="project" value="TreeGrafter"/>
</dbReference>
<dbReference type="Pfam" id="PF00512">
    <property type="entry name" value="HisKA"/>
    <property type="match status" value="1"/>
</dbReference>
<dbReference type="InterPro" id="IPR003594">
    <property type="entry name" value="HATPase_dom"/>
</dbReference>
<evidence type="ECO:0000313" key="9">
    <source>
        <dbReference type="EMBL" id="QBM26542.1"/>
    </source>
</evidence>
<evidence type="ECO:0000256" key="6">
    <source>
        <dbReference type="ARBA" id="ARBA00022777"/>
    </source>
</evidence>
<evidence type="ECO:0000259" key="8">
    <source>
        <dbReference type="PROSITE" id="PS50109"/>
    </source>
</evidence>
<keyword evidence="6" id="KW-0418">Kinase</keyword>
<dbReference type="SUPFAM" id="SSF55874">
    <property type="entry name" value="ATPase domain of HSP90 chaperone/DNA topoisomerase II/histidine kinase"/>
    <property type="match status" value="1"/>
</dbReference>
<keyword evidence="7" id="KW-0175">Coiled coil</keyword>
<dbReference type="InterPro" id="IPR036890">
    <property type="entry name" value="HATPase_C_sf"/>
</dbReference>
<dbReference type="InterPro" id="IPR036097">
    <property type="entry name" value="HisK_dim/P_sf"/>
</dbReference>
<dbReference type="SMART" id="SM00388">
    <property type="entry name" value="HisKA"/>
    <property type="match status" value="1"/>
</dbReference>
<dbReference type="RefSeq" id="WP_133155670.1">
    <property type="nucleotide sequence ID" value="NZ_CP037867.1"/>
</dbReference>
<evidence type="ECO:0000313" key="10">
    <source>
        <dbReference type="Proteomes" id="UP000293912"/>
    </source>
</evidence>
<dbReference type="CDD" id="cd12914">
    <property type="entry name" value="PDC1_DGC_like"/>
    <property type="match status" value="1"/>
</dbReference>
<sequence>MKALSRSFALLVALFTVVAAGVLWWQSLRSQNQLREQVLLQADQRSLQVADAMAGQVQAHLNTMDVTLRTLREHWVREPRERFDLLAKDALASLPPGLVSHVSVADGSGHLVYNSLGLDNGGYVGDRESFQLARLGSDLMRVSATVRSRLTGRWVFAVDRPVLRQGRFDGVVYLVVESAYIARELGKLELSDQDVVSLVHADGRYVARSEANEASVGKLVPADRPYRAQPALMHGTYRVDDVMDHAPRTYGWHRLPDSGLVVSVGLADDSVLAPLAPAMWRNLLVTGVLSLLLLGFGGVIVRDQLRMARSQRALARSEAGLKEAQQLAGLGSWECDLATGQLHWSDEVYRIFEVDPATVRPSFERFLEWVHPDDRTMVKQAFDGSIRDRRTYNVVHRLVLPGERIKYVRERGVTEYEGDRPARSRGTVLDITEVREAQLALQQLNDELESRVSRRTSELAQANRELEAFAYSVSHDLRTPLRSIHGFACVLEEEESDRLSDAGRRHLRRIQDGSRRMGQLITDLLSLAHLGRAKMDLALVDLSEMALQLAAELHRSEPGREVDWDIQPGLRAMADPGLMRVVLQNLLGNAWKYTGQTPQPRISLTREHSADGLVTFCVRDNGAGFDMAYAPQLFEPFKRLHAHHEFEGSGVGLATVSRVVRRHGGQVRGEGAVGQGAAFYFSLPEAPVLAPVTTW</sequence>
<dbReference type="InterPro" id="IPR003661">
    <property type="entry name" value="HisK_dim/P_dom"/>
</dbReference>
<organism evidence="9 10">
    <name type="scientific">Hydrogenophaga pseudoflava</name>
    <name type="common">Pseudomonas carboxydoflava</name>
    <dbReference type="NCBI Taxonomy" id="47421"/>
    <lineage>
        <taxon>Bacteria</taxon>
        <taxon>Pseudomonadati</taxon>
        <taxon>Pseudomonadota</taxon>
        <taxon>Betaproteobacteria</taxon>
        <taxon>Burkholderiales</taxon>
        <taxon>Comamonadaceae</taxon>
        <taxon>Hydrogenophaga</taxon>
    </lineage>
</organism>
<dbReference type="AlphaFoldDB" id="A0A4P6WRY7"/>
<comment type="subcellular location">
    <subcellularLocation>
        <location evidence="2">Cell inner membrane</location>
        <topology evidence="2">Multi-pass membrane protein</topology>
    </subcellularLocation>
</comment>
<dbReference type="InterPro" id="IPR035965">
    <property type="entry name" value="PAS-like_dom_sf"/>
</dbReference>
<keyword evidence="10" id="KW-1185">Reference proteome</keyword>
<dbReference type="Pfam" id="PF08447">
    <property type="entry name" value="PAS_3"/>
    <property type="match status" value="1"/>
</dbReference>
<dbReference type="Pfam" id="PF02518">
    <property type="entry name" value="HATPase_c"/>
    <property type="match status" value="1"/>
</dbReference>
<dbReference type="FunFam" id="1.10.287.130:FF:000070">
    <property type="entry name" value="Histidine kinase sensor protein"/>
    <property type="match status" value="1"/>
</dbReference>
<dbReference type="GO" id="GO:0030295">
    <property type="term" value="F:protein kinase activator activity"/>
    <property type="evidence" value="ECO:0007669"/>
    <property type="project" value="TreeGrafter"/>
</dbReference>
<evidence type="ECO:0000256" key="7">
    <source>
        <dbReference type="SAM" id="Coils"/>
    </source>
</evidence>
<dbReference type="CDD" id="cd00082">
    <property type="entry name" value="HisKA"/>
    <property type="match status" value="1"/>
</dbReference>